<keyword evidence="2" id="KW-1185">Reference proteome</keyword>
<name>A0AAD7FIU3_9AGAR</name>
<dbReference type="EMBL" id="JARKIF010000015">
    <property type="protein sequence ID" value="KAJ7622391.1"/>
    <property type="molecule type" value="Genomic_DNA"/>
</dbReference>
<reference evidence="1" key="1">
    <citation type="submission" date="2023-03" db="EMBL/GenBank/DDBJ databases">
        <title>Massive genome expansion in bonnet fungi (Mycena s.s.) driven by repeated elements and novel gene families across ecological guilds.</title>
        <authorList>
            <consortium name="Lawrence Berkeley National Laboratory"/>
            <person name="Harder C.B."/>
            <person name="Miyauchi S."/>
            <person name="Viragh M."/>
            <person name="Kuo A."/>
            <person name="Thoen E."/>
            <person name="Andreopoulos B."/>
            <person name="Lu D."/>
            <person name="Skrede I."/>
            <person name="Drula E."/>
            <person name="Henrissat B."/>
            <person name="Morin E."/>
            <person name="Kohler A."/>
            <person name="Barry K."/>
            <person name="LaButti K."/>
            <person name="Morin E."/>
            <person name="Salamov A."/>
            <person name="Lipzen A."/>
            <person name="Mereny Z."/>
            <person name="Hegedus B."/>
            <person name="Baldrian P."/>
            <person name="Stursova M."/>
            <person name="Weitz H."/>
            <person name="Taylor A."/>
            <person name="Grigoriev I.V."/>
            <person name="Nagy L.G."/>
            <person name="Martin F."/>
            <person name="Kauserud H."/>
        </authorList>
    </citation>
    <scope>NUCLEOTIDE SEQUENCE</scope>
    <source>
        <strain evidence="1">9284</strain>
    </source>
</reference>
<evidence type="ECO:0000313" key="1">
    <source>
        <dbReference type="EMBL" id="KAJ7622391.1"/>
    </source>
</evidence>
<protein>
    <submittedName>
        <fullName evidence="1">Uncharacterized protein</fullName>
    </submittedName>
</protein>
<comment type="caution">
    <text evidence="1">The sequence shown here is derived from an EMBL/GenBank/DDBJ whole genome shotgun (WGS) entry which is preliminary data.</text>
</comment>
<accession>A0AAD7FIU3</accession>
<sequence length="192" mass="21501">MPWRVEEHAVDDVASRRLCSFDFDASPPSALAASSTQPATSRLSMIPIVPDHFFLASSRLETFIMSSLHSESGIPSLLAPAHPSRPPLLPIAPTRRRRSSAHQFENRLHVILPRTTAFPHHHLHVDIPALLRSQATKPPVCAYTLPRRCSQRTGHPYTRVWSVWSTPRWLACPPASRARERGGWEGMTAFAH</sequence>
<organism evidence="1 2">
    <name type="scientific">Roridomyces roridus</name>
    <dbReference type="NCBI Taxonomy" id="1738132"/>
    <lineage>
        <taxon>Eukaryota</taxon>
        <taxon>Fungi</taxon>
        <taxon>Dikarya</taxon>
        <taxon>Basidiomycota</taxon>
        <taxon>Agaricomycotina</taxon>
        <taxon>Agaricomycetes</taxon>
        <taxon>Agaricomycetidae</taxon>
        <taxon>Agaricales</taxon>
        <taxon>Marasmiineae</taxon>
        <taxon>Mycenaceae</taxon>
        <taxon>Roridomyces</taxon>
    </lineage>
</organism>
<evidence type="ECO:0000313" key="2">
    <source>
        <dbReference type="Proteomes" id="UP001221142"/>
    </source>
</evidence>
<dbReference type="AlphaFoldDB" id="A0AAD7FIU3"/>
<proteinExistence type="predicted"/>
<gene>
    <name evidence="1" type="ORF">FB45DRAFT_124970</name>
</gene>
<dbReference type="Proteomes" id="UP001221142">
    <property type="component" value="Unassembled WGS sequence"/>
</dbReference>